<dbReference type="NCBIfam" id="TIGR01388">
    <property type="entry name" value="rnd"/>
    <property type="match status" value="1"/>
</dbReference>
<proteinExistence type="inferred from homology"/>
<name>A0ABU1N725_9CAUL</name>
<accession>A0ABU1N725</accession>
<comment type="caution">
    <text evidence="8">The sequence shown here is derived from an EMBL/GenBank/DDBJ whole genome shotgun (WGS) entry which is preliminary data.</text>
</comment>
<comment type="function">
    <text evidence="6">Exonuclease involved in the 3' processing of various precursor tRNAs. Initiates hydrolysis at the 3'-terminus of an RNA molecule and releases 5'-mononucleotides.</text>
</comment>
<keyword evidence="2 6" id="KW-0819">tRNA processing</keyword>
<evidence type="ECO:0000256" key="1">
    <source>
        <dbReference type="ARBA" id="ARBA00022490"/>
    </source>
</evidence>
<evidence type="ECO:0000256" key="4">
    <source>
        <dbReference type="ARBA" id="ARBA00022801"/>
    </source>
</evidence>
<dbReference type="Gene3D" id="3.30.420.10">
    <property type="entry name" value="Ribonuclease H-like superfamily/Ribonuclease H"/>
    <property type="match status" value="1"/>
</dbReference>
<evidence type="ECO:0000256" key="2">
    <source>
        <dbReference type="ARBA" id="ARBA00022694"/>
    </source>
</evidence>
<evidence type="ECO:0000256" key="5">
    <source>
        <dbReference type="ARBA" id="ARBA00022839"/>
    </source>
</evidence>
<dbReference type="SMART" id="SM00341">
    <property type="entry name" value="HRDC"/>
    <property type="match status" value="1"/>
</dbReference>
<dbReference type="InterPro" id="IPR002121">
    <property type="entry name" value="HRDC_dom"/>
</dbReference>
<comment type="cofactor">
    <cofactor evidence="6">
        <name>a divalent metal cation</name>
        <dbReference type="ChEBI" id="CHEBI:60240"/>
    </cofactor>
</comment>
<dbReference type="InterPro" id="IPR002562">
    <property type="entry name" value="3'-5'_exonuclease_dom"/>
</dbReference>
<dbReference type="InterPro" id="IPR010997">
    <property type="entry name" value="HRDC-like_sf"/>
</dbReference>
<sequence>MTTITTTAELAAFCNELKGQPFIAVDTEFMRETTYWPKLCLIQVASPDTEACIDPLAEGIDLAPLLDILRDPSVLKVFHAARQDVEIFNNLDAMPTPLFDTQVAGMAAGFGEQIAYDALVRQMLKIELDKSSRFTDWARRPLSEAQLTYAVADVTHLATLFPILRDRLDKAGRLAWVEEEMKALNDPAAYDVDPEKAWRRLRPRKTGAKYLAVFKAVAAWRERTAQSRDQPRGRILKDEAIDELATQAPTSLEGLNTLRSVPKGFGGSKFGPDLLAAIKAALADPEGYAPVLEKSGPPPPASAGAVVELLKVLLKARAEEAGVASKLIATVSDLEKIAADDEANTPALQGWRLEAFGSDALKIKRGELALVLDGTRVRVVEVRRAPKPD</sequence>
<protein>
    <recommendedName>
        <fullName evidence="6">Ribonuclease D</fullName>
        <shortName evidence="6">RNase D</shortName>
        <ecNumber evidence="6">3.1.13.5</ecNumber>
    </recommendedName>
</protein>
<evidence type="ECO:0000259" key="7">
    <source>
        <dbReference type="PROSITE" id="PS50967"/>
    </source>
</evidence>
<reference evidence="8 9" key="1">
    <citation type="submission" date="2023-07" db="EMBL/GenBank/DDBJ databases">
        <title>Sorghum-associated microbial communities from plants grown in Nebraska, USA.</title>
        <authorList>
            <person name="Schachtman D."/>
        </authorList>
    </citation>
    <scope>NUCLEOTIDE SEQUENCE [LARGE SCALE GENOMIC DNA]</scope>
    <source>
        <strain evidence="8 9">DS2154</strain>
    </source>
</reference>
<dbReference type="InterPro" id="IPR012337">
    <property type="entry name" value="RNaseH-like_sf"/>
</dbReference>
<dbReference type="RefSeq" id="WP_163230902.1">
    <property type="nucleotide sequence ID" value="NZ_BMLD01000002.1"/>
</dbReference>
<dbReference type="SUPFAM" id="SSF47819">
    <property type="entry name" value="HRDC-like"/>
    <property type="match status" value="2"/>
</dbReference>
<dbReference type="InterPro" id="IPR036397">
    <property type="entry name" value="RNaseH_sf"/>
</dbReference>
<dbReference type="EC" id="3.1.13.5" evidence="6"/>
<dbReference type="InterPro" id="IPR044876">
    <property type="entry name" value="HRDC_dom_sf"/>
</dbReference>
<dbReference type="GO" id="GO:0033890">
    <property type="term" value="F:ribonuclease D activity"/>
    <property type="evidence" value="ECO:0007669"/>
    <property type="project" value="UniProtKB-EC"/>
</dbReference>
<feature type="domain" description="HRDC" evidence="7">
    <location>
        <begin position="207"/>
        <end position="288"/>
    </location>
</feature>
<comment type="catalytic activity">
    <reaction evidence="6">
        <text>Exonucleolytic cleavage that removes extra residues from the 3'-terminus of tRNA to produce 5'-mononucleotides.</text>
        <dbReference type="EC" id="3.1.13.5"/>
    </reaction>
</comment>
<organism evidence="8 9">
    <name type="scientific">Caulobacter rhizosphaerae</name>
    <dbReference type="NCBI Taxonomy" id="2010972"/>
    <lineage>
        <taxon>Bacteria</taxon>
        <taxon>Pseudomonadati</taxon>
        <taxon>Pseudomonadota</taxon>
        <taxon>Alphaproteobacteria</taxon>
        <taxon>Caulobacterales</taxon>
        <taxon>Caulobacteraceae</taxon>
        <taxon>Caulobacter</taxon>
    </lineage>
</organism>
<evidence type="ECO:0000256" key="3">
    <source>
        <dbReference type="ARBA" id="ARBA00022722"/>
    </source>
</evidence>
<dbReference type="EMBL" id="JAVDRL010000014">
    <property type="protein sequence ID" value="MDR6533686.1"/>
    <property type="molecule type" value="Genomic_DNA"/>
</dbReference>
<keyword evidence="3 6" id="KW-0540">Nuclease</keyword>
<dbReference type="Proteomes" id="UP001262754">
    <property type="component" value="Unassembled WGS sequence"/>
</dbReference>
<keyword evidence="5 6" id="KW-0269">Exonuclease</keyword>
<dbReference type="SMART" id="SM00474">
    <property type="entry name" value="35EXOc"/>
    <property type="match status" value="1"/>
</dbReference>
<dbReference type="Pfam" id="PF00570">
    <property type="entry name" value="HRDC"/>
    <property type="match status" value="1"/>
</dbReference>
<dbReference type="PANTHER" id="PTHR47649">
    <property type="entry name" value="RIBONUCLEASE D"/>
    <property type="match status" value="1"/>
</dbReference>
<comment type="subcellular location">
    <subcellularLocation>
        <location evidence="6">Cytoplasm</location>
    </subcellularLocation>
</comment>
<dbReference type="Gene3D" id="1.10.150.80">
    <property type="entry name" value="HRDC domain"/>
    <property type="match status" value="1"/>
</dbReference>
<evidence type="ECO:0000313" key="8">
    <source>
        <dbReference type="EMBL" id="MDR6533686.1"/>
    </source>
</evidence>
<comment type="similarity">
    <text evidence="6">Belongs to the RNase D family.</text>
</comment>
<evidence type="ECO:0000256" key="6">
    <source>
        <dbReference type="HAMAP-Rule" id="MF_01899"/>
    </source>
</evidence>
<keyword evidence="4 6" id="KW-0378">Hydrolase</keyword>
<dbReference type="PROSITE" id="PS50967">
    <property type="entry name" value="HRDC"/>
    <property type="match status" value="1"/>
</dbReference>
<dbReference type="SUPFAM" id="SSF53098">
    <property type="entry name" value="Ribonuclease H-like"/>
    <property type="match status" value="1"/>
</dbReference>
<dbReference type="InterPro" id="IPR006292">
    <property type="entry name" value="RNase_D"/>
</dbReference>
<dbReference type="HAMAP" id="MF_01899">
    <property type="entry name" value="RNase_D"/>
    <property type="match status" value="1"/>
</dbReference>
<dbReference type="PANTHER" id="PTHR47649:SF1">
    <property type="entry name" value="RIBONUCLEASE D"/>
    <property type="match status" value="1"/>
</dbReference>
<keyword evidence="9" id="KW-1185">Reference proteome</keyword>
<gene>
    <name evidence="6" type="primary">rnd</name>
    <name evidence="8" type="ORF">J2800_004456</name>
</gene>
<dbReference type="Pfam" id="PF01612">
    <property type="entry name" value="DNA_pol_A_exo1"/>
    <property type="match status" value="1"/>
</dbReference>
<keyword evidence="1 6" id="KW-0963">Cytoplasm</keyword>
<dbReference type="CDD" id="cd06142">
    <property type="entry name" value="RNaseD_exo"/>
    <property type="match status" value="1"/>
</dbReference>
<evidence type="ECO:0000313" key="9">
    <source>
        <dbReference type="Proteomes" id="UP001262754"/>
    </source>
</evidence>
<dbReference type="InterPro" id="IPR051086">
    <property type="entry name" value="RNase_D-like"/>
</dbReference>